<evidence type="ECO:0000259" key="3">
    <source>
        <dbReference type="PROSITE" id="PS50937"/>
    </source>
</evidence>
<keyword evidence="1" id="KW-0805">Transcription regulation</keyword>
<name>A0ABU7URF8_9CLOT</name>
<dbReference type="PANTHER" id="PTHR30204">
    <property type="entry name" value="REDOX-CYCLING DRUG-SENSING TRANSCRIPTIONAL ACTIVATOR SOXR"/>
    <property type="match status" value="1"/>
</dbReference>
<dbReference type="SMART" id="SM00422">
    <property type="entry name" value="HTH_MERR"/>
    <property type="match status" value="1"/>
</dbReference>
<dbReference type="Pfam" id="PF13411">
    <property type="entry name" value="MerR_1"/>
    <property type="match status" value="1"/>
</dbReference>
<evidence type="ECO:0000256" key="1">
    <source>
        <dbReference type="ARBA" id="ARBA00023015"/>
    </source>
</evidence>
<dbReference type="RefSeq" id="WP_216252393.1">
    <property type="nucleotide sequence ID" value="NZ_JAZHFS010000017.1"/>
</dbReference>
<gene>
    <name evidence="4" type="ORF">SJI18_16890</name>
</gene>
<comment type="caution">
    <text evidence="4">The sequence shown here is derived from an EMBL/GenBank/DDBJ whole genome shotgun (WGS) entry which is preliminary data.</text>
</comment>
<evidence type="ECO:0000256" key="2">
    <source>
        <dbReference type="ARBA" id="ARBA00023163"/>
    </source>
</evidence>
<dbReference type="EMBL" id="JAZHFS010000017">
    <property type="protein sequence ID" value="MEF2113982.1"/>
    <property type="molecule type" value="Genomic_DNA"/>
</dbReference>
<dbReference type="InterPro" id="IPR047057">
    <property type="entry name" value="MerR_fam"/>
</dbReference>
<proteinExistence type="predicted"/>
<dbReference type="InterPro" id="IPR000551">
    <property type="entry name" value="MerR-type_HTH_dom"/>
</dbReference>
<dbReference type="PROSITE" id="PS50937">
    <property type="entry name" value="HTH_MERR_2"/>
    <property type="match status" value="1"/>
</dbReference>
<evidence type="ECO:0000313" key="4">
    <source>
        <dbReference type="EMBL" id="MEF2113982.1"/>
    </source>
</evidence>
<evidence type="ECO:0000313" key="5">
    <source>
        <dbReference type="Proteomes" id="UP001498469"/>
    </source>
</evidence>
<protein>
    <submittedName>
        <fullName evidence="4">MerR family transcriptional regulator</fullName>
    </submittedName>
</protein>
<keyword evidence="2" id="KW-0804">Transcription</keyword>
<accession>A0ABU7URF8</accession>
<reference evidence="4 5" key="1">
    <citation type="submission" date="2023-11" db="EMBL/GenBank/DDBJ databases">
        <title>Draft genome sequence of a psychrophilic Clostridium strain from permafrost water brine.</title>
        <authorList>
            <person name="Shcherbakova V.A."/>
            <person name="Trubitsyn V.E."/>
            <person name="Zakharyuk A.G."/>
        </authorList>
    </citation>
    <scope>NUCLEOTIDE SEQUENCE [LARGE SCALE GENOMIC DNA]</scope>
    <source>
        <strain evidence="4 5">14F</strain>
    </source>
</reference>
<sequence>MTKLYSIGEVSRILNIPPKALRHYDEINLIKPSYTDTDTRYRYYNYEQFFIIDIIRYLNKMLYVPLENIKKLIDENKEKDKLLSILESHKDLLDKRIAELEYSKRITDGLIADIKYRDKYPEKIEIFEQYLMNRYLYYIELDISIYDIDKYVNRNTIDTITIDNSENNVMCSIYSISEYAKTKKLQVKGFGIFSDQKISRLKTIFLNEGRYITKRFLYSEENCSAALRDLLRYAHTNNIKLDDTVYLVSKMVNVSASSKYGYYMDLQIRHLI</sequence>
<feature type="domain" description="HTH merR-type" evidence="3">
    <location>
        <begin position="4"/>
        <end position="75"/>
    </location>
</feature>
<keyword evidence="5" id="KW-1185">Reference proteome</keyword>
<organism evidence="4 5">
    <name type="scientific">Clostridium frigoriphilum</name>
    <dbReference type="NCBI Taxonomy" id="443253"/>
    <lineage>
        <taxon>Bacteria</taxon>
        <taxon>Bacillati</taxon>
        <taxon>Bacillota</taxon>
        <taxon>Clostridia</taxon>
        <taxon>Eubacteriales</taxon>
        <taxon>Clostridiaceae</taxon>
        <taxon>Clostridium</taxon>
    </lineage>
</organism>
<dbReference type="PANTHER" id="PTHR30204:SF69">
    <property type="entry name" value="MERR-FAMILY TRANSCRIPTIONAL REGULATOR"/>
    <property type="match status" value="1"/>
</dbReference>
<dbReference type="Proteomes" id="UP001498469">
    <property type="component" value="Unassembled WGS sequence"/>
</dbReference>